<feature type="coiled-coil region" evidence="6">
    <location>
        <begin position="1328"/>
        <end position="1485"/>
    </location>
</feature>
<dbReference type="PANTHER" id="PTHR45973">
    <property type="entry name" value="PROTEIN PHOSPHATASE 1 REGULATORY SUBUNIT SDS22-RELATED"/>
    <property type="match status" value="1"/>
</dbReference>
<dbReference type="InterPro" id="IPR025875">
    <property type="entry name" value="Leu-rich_rpt_4"/>
</dbReference>
<dbReference type="InterPro" id="IPR036397">
    <property type="entry name" value="RNaseH_sf"/>
</dbReference>
<keyword evidence="5" id="KW-0966">Cell projection</keyword>
<feature type="coiled-coil region" evidence="6">
    <location>
        <begin position="1182"/>
        <end position="1290"/>
    </location>
</feature>
<evidence type="ECO:0000313" key="10">
    <source>
        <dbReference type="Proteomes" id="UP000663872"/>
    </source>
</evidence>
<organism evidence="9 10">
    <name type="scientific">Rotaria socialis</name>
    <dbReference type="NCBI Taxonomy" id="392032"/>
    <lineage>
        <taxon>Eukaryota</taxon>
        <taxon>Metazoa</taxon>
        <taxon>Spiralia</taxon>
        <taxon>Gnathifera</taxon>
        <taxon>Rotifera</taxon>
        <taxon>Eurotatoria</taxon>
        <taxon>Bdelloidea</taxon>
        <taxon>Philodinida</taxon>
        <taxon>Philodinidae</taxon>
        <taxon>Rotaria</taxon>
    </lineage>
</organism>
<feature type="coiled-coil region" evidence="6">
    <location>
        <begin position="1101"/>
        <end position="1128"/>
    </location>
</feature>
<dbReference type="Proteomes" id="UP000663872">
    <property type="component" value="Unassembled WGS sequence"/>
</dbReference>
<accession>A0A818WT13</accession>
<comment type="subcellular location">
    <subcellularLocation>
        <location evidence="1">Cell projection</location>
        <location evidence="1">Cilium</location>
    </subcellularLocation>
</comment>
<feature type="region of interest" description="Disordered" evidence="7">
    <location>
        <begin position="770"/>
        <end position="860"/>
    </location>
</feature>
<dbReference type="InterPro" id="IPR012337">
    <property type="entry name" value="RNaseH-like_sf"/>
</dbReference>
<evidence type="ECO:0000256" key="7">
    <source>
        <dbReference type="SAM" id="MobiDB-lite"/>
    </source>
</evidence>
<dbReference type="SUPFAM" id="SSF53098">
    <property type="entry name" value="Ribonuclease H-like"/>
    <property type="match status" value="1"/>
</dbReference>
<keyword evidence="2" id="KW-0433">Leucine-rich repeat</keyword>
<dbReference type="SMART" id="SM00369">
    <property type="entry name" value="LRR_TYP"/>
    <property type="match status" value="3"/>
</dbReference>
<evidence type="ECO:0000256" key="6">
    <source>
        <dbReference type="SAM" id="Coils"/>
    </source>
</evidence>
<dbReference type="InterPro" id="IPR001611">
    <property type="entry name" value="Leu-rich_rpt"/>
</dbReference>
<comment type="caution">
    <text evidence="9">The sequence shown here is derived from an EMBL/GenBank/DDBJ whole genome shotgun (WGS) entry which is preliminary data.</text>
</comment>
<dbReference type="PANTHER" id="PTHR45973:SF9">
    <property type="entry name" value="LEUCINE-RICH REPEAT-CONTAINING PROTEIN 46"/>
    <property type="match status" value="1"/>
</dbReference>
<evidence type="ECO:0000259" key="8">
    <source>
        <dbReference type="PROSITE" id="PS50994"/>
    </source>
</evidence>
<dbReference type="InterPro" id="IPR050576">
    <property type="entry name" value="Cilia_flagella_integrity"/>
</dbReference>
<dbReference type="PROSITE" id="PS50994">
    <property type="entry name" value="INTEGRASE"/>
    <property type="match status" value="1"/>
</dbReference>
<dbReference type="Pfam" id="PF12799">
    <property type="entry name" value="LRR_4"/>
    <property type="match status" value="1"/>
</dbReference>
<dbReference type="Gene3D" id="3.30.420.10">
    <property type="entry name" value="Ribonuclease H-like superfamily/Ribonuclease H"/>
    <property type="match status" value="1"/>
</dbReference>
<evidence type="ECO:0000256" key="5">
    <source>
        <dbReference type="ARBA" id="ARBA00023273"/>
    </source>
</evidence>
<name>A0A818WT13_9BILA</name>
<feature type="compositionally biased region" description="Basic and acidic residues" evidence="7">
    <location>
        <begin position="801"/>
        <end position="817"/>
    </location>
</feature>
<dbReference type="Gene3D" id="3.80.10.10">
    <property type="entry name" value="Ribonuclease Inhibitor"/>
    <property type="match status" value="2"/>
</dbReference>
<dbReference type="GO" id="GO:0015074">
    <property type="term" value="P:DNA integration"/>
    <property type="evidence" value="ECO:0007669"/>
    <property type="project" value="InterPro"/>
</dbReference>
<dbReference type="PROSITE" id="PS51450">
    <property type="entry name" value="LRR"/>
    <property type="match status" value="4"/>
</dbReference>
<evidence type="ECO:0000256" key="3">
    <source>
        <dbReference type="ARBA" id="ARBA00022737"/>
    </source>
</evidence>
<dbReference type="InterPro" id="IPR001584">
    <property type="entry name" value="Integrase_cat-core"/>
</dbReference>
<feature type="compositionally biased region" description="Polar residues" evidence="7">
    <location>
        <begin position="831"/>
        <end position="849"/>
    </location>
</feature>
<dbReference type="SMART" id="SM00365">
    <property type="entry name" value="LRR_SD22"/>
    <property type="match status" value="5"/>
</dbReference>
<evidence type="ECO:0000313" key="9">
    <source>
        <dbReference type="EMBL" id="CAF3729704.1"/>
    </source>
</evidence>
<reference evidence="9" key="1">
    <citation type="submission" date="2021-02" db="EMBL/GenBank/DDBJ databases">
        <authorList>
            <person name="Nowell W R."/>
        </authorList>
    </citation>
    <scope>NUCLEOTIDE SEQUENCE</scope>
</reference>
<dbReference type="EMBL" id="CAJNYT010005333">
    <property type="protein sequence ID" value="CAF3729704.1"/>
    <property type="molecule type" value="Genomic_DNA"/>
</dbReference>
<feature type="domain" description="Integrase catalytic" evidence="8">
    <location>
        <begin position="337"/>
        <end position="464"/>
    </location>
</feature>
<sequence>MCKQCINIMGGQKACPQDQVSFGNTPIDQLPTNYPLLMMIYRPSELPKDHKQRHYQCRSYIELDDEKKSYFNDLEKGFGDISVIIMQMINNKNYQSIFSRSTIRKLFSVLHSQYITNEGCIKFLQVASNLGEYISIDFILHYQNHQELKNNLESALGLQQGQFPEPAIQEKILKFIILLIRCSGISSEQHLMYSILQLVERKDQITIQPSVEYIVRLLFGVHCFEIEPIGEFSSIQLKPTFRNYESLRLVYGTVDIRTSFRVMEIGSSDIIYNIKNNTPLITHEKIYEKINECHIAVGHSGRDKTWAEVKSRFSGIPQQAVSLFINICDACQIRRSFPKTPCGKPIISIGFLTRLQVDLIDMRSVQYNGFTFIMHVKDHFTKFSWLFSLPTKEARHVALNLKYIFYTFGPPKILQSDNGKEFVTNIILNPKLDWPDLIIINGRPRHPQSQGLVERANAFVKKILGKWLETNNSLDWPSGLVQKKTPYELVFGQRVRNDHDFWIQIYEQSNNKSIINEEDLPSSINSYLNSDNDEININSNDISLMGHGIKNLDEILLNKNLNSINFHSNEIERINGLQGLINLTHLDLSSNNITRIQGLESLISLTTLNLSSNKIVVVEGLFSLKKLTWLNLSYNKIEYLQGFQDLWGNEFNLNIIQIHGNHIDSLDDVIKYMNGLSRLEHLTLRENPISKICDYRLKLFNHLRRLTSLDGLDKHGNKHINSQPLNGIEQYIHLSNQTKDQLIDSSNSLSDQYPKIAAALNSFRYNPREFQSSTTSTANDIHNESCSELDNDSISHHRKKDVKETRKRLLTDDKHSVESQLSDIETDSRNNKNSQSNLKTNHKQSTPRQKSTRNKNHSSLSNICSNELIEEQTGRFSINYDRNLLNPRRERDCDEFNENNKFYLSISNELDSERNKRYQAEQQIKQLNLIINQLKQKGSKTNENLLEELNDKHKQLLNDEKSKFRDLTSIVDDYKKRLQTTEDQLCSYKKAQETNLQLIKTLENNLTKSDTENHQIKINQNEKVKRLEDENHKVKYENDSLEKELSRIKEQLRQCQELCTNKDIQHKQEVDKCRIDLQSNEVQFYIKQEIQRKEDFFQNQSKIQQEKLESLALEYKKLENEFRDALKIEQRRYIELLKTNEIIRQENELFQSSSANTKQNQESDKKIMNDLMMLVREQKTRLQEKSKINENVLNENKNLKMKLEKAVEELRKIREQILLLQKERKEINSRFQAHESILSALKEEKKLWTQELTHQGVSLAQDRGRLESTIEILNSEISTLKKQLDKQVDTSKIKQTIIESQLDTIQKLKDGIVERDETIKKTREEFLLDKKEFEKQIQEEQMVNQELQDKYDNACEKKDSLKSNFNLLQQELEKTKSDYNALTKKWKEKSDLINELDNKIRRASETYQINEKKLSDENNRLMQIQKELEAKVHERDDDFRRQFEVIEHGHRQTINEIKKSYEDKLEQSQSRINQIEDEMRLILNETNQQKLKWQQRIKHLNHFINDLQQNN</sequence>
<dbReference type="Gene3D" id="1.20.120.1790">
    <property type="match status" value="1"/>
</dbReference>
<dbReference type="GO" id="GO:0003676">
    <property type="term" value="F:nucleic acid binding"/>
    <property type="evidence" value="ECO:0007669"/>
    <property type="project" value="InterPro"/>
</dbReference>
<keyword evidence="6" id="KW-0175">Coiled coil</keyword>
<evidence type="ECO:0000256" key="1">
    <source>
        <dbReference type="ARBA" id="ARBA00004138"/>
    </source>
</evidence>
<protein>
    <recommendedName>
        <fullName evidence="8">Integrase catalytic domain-containing protein</fullName>
    </recommendedName>
</protein>
<gene>
    <name evidence="9" type="ORF">GRG538_LOCUS30183</name>
</gene>
<dbReference type="SUPFAM" id="SSF52075">
    <property type="entry name" value="Outer arm dynein light chain 1"/>
    <property type="match status" value="1"/>
</dbReference>
<keyword evidence="4" id="KW-0969">Cilium</keyword>
<evidence type="ECO:0000256" key="4">
    <source>
        <dbReference type="ARBA" id="ARBA00023069"/>
    </source>
</evidence>
<feature type="compositionally biased region" description="Polar residues" evidence="7">
    <location>
        <begin position="770"/>
        <end position="788"/>
    </location>
</feature>
<evidence type="ECO:0000256" key="2">
    <source>
        <dbReference type="ARBA" id="ARBA00022614"/>
    </source>
</evidence>
<proteinExistence type="predicted"/>
<dbReference type="InterPro" id="IPR003591">
    <property type="entry name" value="Leu-rich_rpt_typical-subtyp"/>
</dbReference>
<feature type="coiled-coil region" evidence="6">
    <location>
        <begin position="910"/>
        <end position="984"/>
    </location>
</feature>
<dbReference type="InterPro" id="IPR032675">
    <property type="entry name" value="LRR_dom_sf"/>
</dbReference>
<keyword evidence="3" id="KW-0677">Repeat</keyword>
<feature type="coiled-coil region" evidence="6">
    <location>
        <begin position="1017"/>
        <end position="1058"/>
    </location>
</feature>